<sequence length="535" mass="59782">MSFRRNLANWRSRVPVLSTAGAVPVRTEKGEMYLEKVKVKRYVAGKRPDFGDGGAGGGGEDDSDYDDEQQGEQLDRRPRASAASGDDPFVRPRREPVAAGHPSARPAVSELTADPRDRRLQRLMAAAGSRAGRRRRRGAAADEDDDEDDSEAGDDDGSGYSDDSDEEELDRLERHRRYRGEAVADVGGYDHHHQQQQQQQRGSAAAGGGANEDDEEQLDEAELEHRRAMLRMRAKQREVEEELMARQEEGGAAGSGSSGAGSDGDEELTEEEYTSDEDEAQPRLKPVFVRRRDRVTVGQQGPAVPASASEAPTGGASAVASTETPSYVAEERRSTTLQLVRAEARQEAEEAKALAAAFDNVDSADEEDDEVAYEAWKLRELKRLKRDREEREARQREQEELQRLRNMTEEERLAEQRRRPKVIDNKADKGKYKYLQKYYHRGAFFLDGDNDLLRRDVTKPTLEDHFDKSVLPKVMQVKNFGRAGRTKYTHLVDQDTTGTDNPWAVDSAQAQRFHSVKGGGMRAVLQRPSAKRSGV</sequence>
<organism evidence="5 6">
    <name type="scientific">Macrostomum lignano</name>
    <dbReference type="NCBI Taxonomy" id="282301"/>
    <lineage>
        <taxon>Eukaryota</taxon>
        <taxon>Metazoa</taxon>
        <taxon>Spiralia</taxon>
        <taxon>Lophotrochozoa</taxon>
        <taxon>Platyhelminthes</taxon>
        <taxon>Rhabditophora</taxon>
        <taxon>Macrostomorpha</taxon>
        <taxon>Macrostomida</taxon>
        <taxon>Macrostomidae</taxon>
        <taxon>Macrostomum</taxon>
    </lineage>
</organism>
<evidence type="ECO:0000256" key="3">
    <source>
        <dbReference type="SAM" id="MobiDB-lite"/>
    </source>
</evidence>
<feature type="compositionally biased region" description="Acidic residues" evidence="3">
    <location>
        <begin position="59"/>
        <end position="70"/>
    </location>
</feature>
<dbReference type="AlphaFoldDB" id="A0A267FHE4"/>
<accession>A0A267FHE4</accession>
<proteinExistence type="inferred from homology"/>
<evidence type="ECO:0000256" key="2">
    <source>
        <dbReference type="SAM" id="Coils"/>
    </source>
</evidence>
<feature type="coiled-coil region" evidence="2">
    <location>
        <begin position="341"/>
        <end position="414"/>
    </location>
</feature>
<feature type="domain" description="Micro-fibrillar-associated protein 1 C-terminal" evidence="4">
    <location>
        <begin position="276"/>
        <end position="496"/>
    </location>
</feature>
<dbReference type="Pfam" id="PF06991">
    <property type="entry name" value="MFAP1"/>
    <property type="match status" value="1"/>
</dbReference>
<gene>
    <name evidence="5" type="ORF">BOX15_Mlig033725g1</name>
</gene>
<reference evidence="5 6" key="1">
    <citation type="submission" date="2017-06" db="EMBL/GenBank/DDBJ databases">
        <title>A platform for efficient transgenesis in Macrostomum lignano, a flatworm model organism for stem cell research.</title>
        <authorList>
            <person name="Berezikov E."/>
        </authorList>
    </citation>
    <scope>NUCLEOTIDE SEQUENCE [LARGE SCALE GENOMIC DNA]</scope>
    <source>
        <strain evidence="5">DV1</strain>
        <tissue evidence="5">Whole organism</tissue>
    </source>
</reference>
<feature type="compositionally biased region" description="Basic and acidic residues" evidence="3">
    <location>
        <begin position="235"/>
        <end position="249"/>
    </location>
</feature>
<keyword evidence="2" id="KW-0175">Coiled coil</keyword>
<evidence type="ECO:0000256" key="1">
    <source>
        <dbReference type="ARBA" id="ARBA00008155"/>
    </source>
</evidence>
<feature type="region of interest" description="Disordered" evidence="3">
    <location>
        <begin position="44"/>
        <end position="333"/>
    </location>
</feature>
<feature type="compositionally biased region" description="Low complexity" evidence="3">
    <location>
        <begin position="195"/>
        <end position="204"/>
    </location>
</feature>
<feature type="compositionally biased region" description="Gly residues" evidence="3">
    <location>
        <begin position="251"/>
        <end position="262"/>
    </location>
</feature>
<dbReference type="Proteomes" id="UP000215902">
    <property type="component" value="Unassembled WGS sequence"/>
</dbReference>
<evidence type="ECO:0000259" key="4">
    <source>
        <dbReference type="Pfam" id="PF06991"/>
    </source>
</evidence>
<feature type="compositionally biased region" description="Acidic residues" evidence="3">
    <location>
        <begin position="211"/>
        <end position="222"/>
    </location>
</feature>
<keyword evidence="6" id="KW-1185">Reference proteome</keyword>
<dbReference type="OrthoDB" id="1111734at2759"/>
<dbReference type="InterPro" id="IPR009730">
    <property type="entry name" value="MFAP1_C"/>
</dbReference>
<name>A0A267FHE4_9PLAT</name>
<feature type="compositionally biased region" description="Acidic residues" evidence="3">
    <location>
        <begin position="141"/>
        <end position="170"/>
    </location>
</feature>
<evidence type="ECO:0000313" key="6">
    <source>
        <dbReference type="Proteomes" id="UP000215902"/>
    </source>
</evidence>
<comment type="similarity">
    <text evidence="1">Belongs to the MFAP1 family.</text>
</comment>
<feature type="compositionally biased region" description="Acidic residues" evidence="3">
    <location>
        <begin position="263"/>
        <end position="279"/>
    </location>
</feature>
<dbReference type="PANTHER" id="PTHR15327">
    <property type="entry name" value="MICROFIBRIL-ASSOCIATED PROTEIN"/>
    <property type="match status" value="1"/>
</dbReference>
<comment type="caution">
    <text evidence="5">The sequence shown here is derived from an EMBL/GenBank/DDBJ whole genome shotgun (WGS) entry which is preliminary data.</text>
</comment>
<evidence type="ECO:0000313" key="5">
    <source>
        <dbReference type="EMBL" id="PAA73186.1"/>
    </source>
</evidence>
<protein>
    <recommendedName>
        <fullName evidence="4">Micro-fibrillar-associated protein 1 C-terminal domain-containing protein</fullName>
    </recommendedName>
</protein>
<dbReference type="STRING" id="282301.A0A267FHE4"/>
<dbReference type="EMBL" id="NIVC01001025">
    <property type="protein sequence ID" value="PAA73186.1"/>
    <property type="molecule type" value="Genomic_DNA"/>
</dbReference>
<dbReference type="InterPro" id="IPR033194">
    <property type="entry name" value="MFAP1"/>
</dbReference>